<comment type="caution">
    <text evidence="2">The sequence shown here is derived from an EMBL/GenBank/DDBJ whole genome shotgun (WGS) entry which is preliminary data.</text>
</comment>
<dbReference type="PATRIC" id="fig|47884.3.peg.2240"/>
<dbReference type="AlphaFoldDB" id="A0A0J6GSY4"/>
<reference evidence="2 4" key="1">
    <citation type="submission" date="2015-02" db="EMBL/GenBank/DDBJ databases">
        <title>Pseudomonas helleri sp. nov. and Pseudomonas weihenstephanensis sp. nov., isolated from raw cows milk.</title>
        <authorList>
            <person name="von Neubeck M."/>
            <person name="Huptas C."/>
            <person name="Wenning M."/>
            <person name="Scherer S."/>
        </authorList>
    </citation>
    <scope>NUCLEOTIDE SEQUENCE [LARGE SCALE GENOMIC DNA]</scope>
    <source>
        <strain evidence="2 4">DSM 21104</strain>
    </source>
</reference>
<keyword evidence="1" id="KW-0472">Membrane</keyword>
<keyword evidence="1 2" id="KW-0812">Transmembrane</keyword>
<dbReference type="STRING" id="47884.SAMN04490203_2097"/>
<feature type="transmembrane region" description="Helical" evidence="1">
    <location>
        <begin position="83"/>
        <end position="102"/>
    </location>
</feature>
<evidence type="ECO:0000313" key="5">
    <source>
        <dbReference type="Proteomes" id="UP000183155"/>
    </source>
</evidence>
<organism evidence="2 4">
    <name type="scientific">Pseudomonas taetrolens</name>
    <dbReference type="NCBI Taxonomy" id="47884"/>
    <lineage>
        <taxon>Bacteria</taxon>
        <taxon>Pseudomonadati</taxon>
        <taxon>Pseudomonadota</taxon>
        <taxon>Gammaproteobacteria</taxon>
        <taxon>Pseudomonadales</taxon>
        <taxon>Pseudomonadaceae</taxon>
        <taxon>Pseudomonas</taxon>
    </lineage>
</organism>
<dbReference type="OrthoDB" id="9152892at2"/>
<reference evidence="3 5" key="2">
    <citation type="submission" date="2016-10" db="EMBL/GenBank/DDBJ databases">
        <authorList>
            <person name="Varghese N."/>
            <person name="Submissions S."/>
        </authorList>
    </citation>
    <scope>NUCLEOTIDE SEQUENCE [LARGE SCALE GENOMIC DNA]</scope>
    <source>
        <strain evidence="3 5">BS3652</strain>
    </source>
</reference>
<dbReference type="Proteomes" id="UP000183155">
    <property type="component" value="Unassembled WGS sequence"/>
</dbReference>
<evidence type="ECO:0000313" key="3">
    <source>
        <dbReference type="EMBL" id="SEC26721.1"/>
    </source>
</evidence>
<keyword evidence="5" id="KW-1185">Reference proteome</keyword>
<dbReference type="EMBL" id="JYLA01000003">
    <property type="protein sequence ID" value="KMM85483.1"/>
    <property type="molecule type" value="Genomic_DNA"/>
</dbReference>
<keyword evidence="1" id="KW-1133">Transmembrane helix</keyword>
<dbReference type="Proteomes" id="UP000036395">
    <property type="component" value="Unassembled WGS sequence"/>
</dbReference>
<accession>A0A0J6GSY4</accession>
<evidence type="ECO:0000313" key="2">
    <source>
        <dbReference type="EMBL" id="KMM85483.1"/>
    </source>
</evidence>
<proteinExistence type="predicted"/>
<evidence type="ECO:0000313" key="4">
    <source>
        <dbReference type="Proteomes" id="UP000036395"/>
    </source>
</evidence>
<dbReference type="EMBL" id="FNRS01000001">
    <property type="protein sequence ID" value="SEC26721.1"/>
    <property type="molecule type" value="Genomic_DNA"/>
</dbReference>
<sequence length="254" mass="28126">MITTPPSERDLHAYVDHALNETERQQIDLYLQAHPEVAARVHAWQQDAQALRTALQASLQQPSNPALDPAAIRQRIQHRTRQHWASVALLVLAVGIGGLGGWQARQMTLGAEPLASSALPMTDALVAHRMFAQEGFLPADYSGQQKNDVQDWVDRYFRQAERLPDLSAAGFQPVSCRLLATDQGAAAMVMYEDGQGQRISFYIRPPGPHNTLLAKGSRRQGDLQALYWSGPGYNYAMVGTTDAPTTRLLNTLRF</sequence>
<evidence type="ECO:0000256" key="1">
    <source>
        <dbReference type="SAM" id="Phobius"/>
    </source>
</evidence>
<protein>
    <submittedName>
        <fullName evidence="2">Transmembrane anti-sigma factor</fullName>
    </submittedName>
    <submittedName>
        <fullName evidence="3">Transmembrane transcriptional regulator (Anti-sigma factor RsiW)</fullName>
    </submittedName>
</protein>
<dbReference type="RefSeq" id="WP_048380338.1">
    <property type="nucleotide sequence ID" value="NZ_FNRS01000001.1"/>
</dbReference>
<gene>
    <name evidence="3" type="ORF">SAMN04490203_2097</name>
    <name evidence="2" type="ORF">TU78_09065</name>
</gene>
<name>A0A0J6GSY4_PSETA</name>